<evidence type="ECO:0000256" key="1">
    <source>
        <dbReference type="ARBA" id="ARBA00022737"/>
    </source>
</evidence>
<dbReference type="EMBL" id="SRYX01000039">
    <property type="protein sequence ID" value="TGY32952.1"/>
    <property type="molecule type" value="Genomic_DNA"/>
</dbReference>
<name>A0A4S2CWQ5_9BACE</name>
<dbReference type="GO" id="GO:0003729">
    <property type="term" value="F:mRNA binding"/>
    <property type="evidence" value="ECO:0007669"/>
    <property type="project" value="TreeGrafter"/>
</dbReference>
<dbReference type="SMART" id="SM00360">
    <property type="entry name" value="RRM"/>
    <property type="match status" value="1"/>
</dbReference>
<dbReference type="InterPro" id="IPR012677">
    <property type="entry name" value="Nucleotide-bd_a/b_plait_sf"/>
</dbReference>
<evidence type="ECO:0000313" key="5">
    <source>
        <dbReference type="Proteomes" id="UP000309566"/>
    </source>
</evidence>
<dbReference type="FunFam" id="3.30.70.330:FF:000381">
    <property type="entry name" value="RNA-binding proteins (RRM domain)"/>
    <property type="match status" value="1"/>
</dbReference>
<dbReference type="Pfam" id="PF00076">
    <property type="entry name" value="RRM_1"/>
    <property type="match status" value="1"/>
</dbReference>
<dbReference type="InterPro" id="IPR035979">
    <property type="entry name" value="RBD_domain_sf"/>
</dbReference>
<evidence type="ECO:0000256" key="2">
    <source>
        <dbReference type="ARBA" id="ARBA00022884"/>
    </source>
</evidence>
<dbReference type="AlphaFoldDB" id="A0A4S2CWQ5"/>
<feature type="domain" description="RRM" evidence="3">
    <location>
        <begin position="1"/>
        <end position="79"/>
    </location>
</feature>
<evidence type="ECO:0000313" key="4">
    <source>
        <dbReference type="EMBL" id="TGY32952.1"/>
    </source>
</evidence>
<dbReference type="PANTHER" id="PTHR48025:SF1">
    <property type="entry name" value="RRM DOMAIN-CONTAINING PROTEIN"/>
    <property type="match status" value="1"/>
</dbReference>
<keyword evidence="2" id="KW-0694">RNA-binding</keyword>
<evidence type="ECO:0000259" key="3">
    <source>
        <dbReference type="PROSITE" id="PS50102"/>
    </source>
</evidence>
<dbReference type="Gene3D" id="3.30.70.330">
    <property type="match status" value="1"/>
</dbReference>
<dbReference type="InterPro" id="IPR050502">
    <property type="entry name" value="Euk_RNA-bind_prot"/>
</dbReference>
<dbReference type="PANTHER" id="PTHR48025">
    <property type="entry name" value="OS02G0815200 PROTEIN"/>
    <property type="match status" value="1"/>
</dbReference>
<gene>
    <name evidence="4" type="ORF">E5353_11095</name>
</gene>
<dbReference type="CDD" id="cd21608">
    <property type="entry name" value="RRM2_NsCP33_like"/>
    <property type="match status" value="1"/>
</dbReference>
<accession>A0A4S2CWQ5</accession>
<dbReference type="InterPro" id="IPR000504">
    <property type="entry name" value="RRM_dom"/>
</dbReference>
<dbReference type="InterPro" id="IPR048289">
    <property type="entry name" value="RRM2_NsCP33-like"/>
</dbReference>
<dbReference type="RefSeq" id="WP_135999797.1">
    <property type="nucleotide sequence ID" value="NZ_SRYX01000039.1"/>
</dbReference>
<dbReference type="SUPFAM" id="SSF54928">
    <property type="entry name" value="RNA-binding domain, RBD"/>
    <property type="match status" value="1"/>
</dbReference>
<proteinExistence type="predicted"/>
<organism evidence="4 5">
    <name type="scientific">Bacteroides caecimuris</name>
    <dbReference type="NCBI Taxonomy" id="1796613"/>
    <lineage>
        <taxon>Bacteria</taxon>
        <taxon>Pseudomonadati</taxon>
        <taxon>Bacteroidota</taxon>
        <taxon>Bacteroidia</taxon>
        <taxon>Bacteroidales</taxon>
        <taxon>Bacteroidaceae</taxon>
        <taxon>Bacteroides</taxon>
    </lineage>
</organism>
<keyword evidence="1" id="KW-0677">Repeat</keyword>
<protein>
    <submittedName>
        <fullName evidence="4">RNA-binding protein</fullName>
    </submittedName>
</protein>
<reference evidence="4 5" key="1">
    <citation type="submission" date="2019-04" db="EMBL/GenBank/DDBJ databases">
        <title>Microbes associate with the intestines of laboratory mice.</title>
        <authorList>
            <person name="Navarre W."/>
            <person name="Wong E."/>
            <person name="Huang K."/>
            <person name="Tropini C."/>
            <person name="Ng K."/>
            <person name="Yu B."/>
        </authorList>
    </citation>
    <scope>NUCLEOTIDE SEQUENCE [LARGE SCALE GENOMIC DNA]</scope>
    <source>
        <strain evidence="4 5">NM63_1-25</strain>
    </source>
</reference>
<comment type="caution">
    <text evidence="4">The sequence shown here is derived from an EMBL/GenBank/DDBJ whole genome shotgun (WGS) entry which is preliminary data.</text>
</comment>
<sequence>MNLYIGNLSYNVKESDLRHVMEEYGTVASVKVITDRETRRSKGFAFIEMPDDAEANNAIKQLNGAEYVGRSMVVKEALPKNLY</sequence>
<dbReference type="Proteomes" id="UP000309566">
    <property type="component" value="Unassembled WGS sequence"/>
</dbReference>
<dbReference type="PROSITE" id="PS50102">
    <property type="entry name" value="RRM"/>
    <property type="match status" value="1"/>
</dbReference>